<evidence type="ECO:0000256" key="2">
    <source>
        <dbReference type="ARBA" id="ARBA00007357"/>
    </source>
</evidence>
<keyword evidence="5" id="KW-0378">Hydrolase</keyword>
<dbReference type="PRINTS" id="PR00786">
    <property type="entry name" value="NEPRILYSIN"/>
</dbReference>
<keyword evidence="6" id="KW-0862">Zinc</keyword>
<keyword evidence="3" id="KW-0645">Protease</keyword>
<evidence type="ECO:0000313" key="10">
    <source>
        <dbReference type="EMBL" id="SFV01791.1"/>
    </source>
</evidence>
<dbReference type="InterPro" id="IPR042089">
    <property type="entry name" value="Peptidase_M13_dom_2"/>
</dbReference>
<organism evidence="10 11">
    <name type="scientific">Pontibacter akesuensis</name>
    <dbReference type="NCBI Taxonomy" id="388950"/>
    <lineage>
        <taxon>Bacteria</taxon>
        <taxon>Pseudomonadati</taxon>
        <taxon>Bacteroidota</taxon>
        <taxon>Cytophagia</taxon>
        <taxon>Cytophagales</taxon>
        <taxon>Hymenobacteraceae</taxon>
        <taxon>Pontibacter</taxon>
    </lineage>
</organism>
<evidence type="ECO:0000256" key="1">
    <source>
        <dbReference type="ARBA" id="ARBA00001947"/>
    </source>
</evidence>
<protein>
    <submittedName>
        <fullName evidence="10">Endothelin-converting enzyme. Metallo peptidase. MEROPS family M13</fullName>
    </submittedName>
</protein>
<accession>A0A1I7KWF9</accession>
<dbReference type="Pfam" id="PF01431">
    <property type="entry name" value="Peptidase_M13"/>
    <property type="match status" value="1"/>
</dbReference>
<dbReference type="Pfam" id="PF05649">
    <property type="entry name" value="Peptidase_M13_N"/>
    <property type="match status" value="1"/>
</dbReference>
<dbReference type="Proteomes" id="UP000182491">
    <property type="component" value="Unassembled WGS sequence"/>
</dbReference>
<proteinExistence type="inferred from homology"/>
<evidence type="ECO:0000259" key="9">
    <source>
        <dbReference type="Pfam" id="PF05649"/>
    </source>
</evidence>
<evidence type="ECO:0000256" key="7">
    <source>
        <dbReference type="ARBA" id="ARBA00023049"/>
    </source>
</evidence>
<name>A0A1I7KWF9_9BACT</name>
<dbReference type="AlphaFoldDB" id="A0A1I7KWF9"/>
<gene>
    <name evidence="10" type="ORF">SAMN04487941_0042</name>
</gene>
<evidence type="ECO:0000259" key="8">
    <source>
        <dbReference type="Pfam" id="PF01431"/>
    </source>
</evidence>
<reference evidence="11" key="1">
    <citation type="submission" date="2016-10" db="EMBL/GenBank/DDBJ databases">
        <authorList>
            <person name="Varghese N."/>
        </authorList>
    </citation>
    <scope>NUCLEOTIDE SEQUENCE [LARGE SCALE GENOMIC DNA]</scope>
    <source>
        <strain evidence="11">DSM 18820</strain>
    </source>
</reference>
<dbReference type="STRING" id="388950.GCA_001611675_03179"/>
<dbReference type="InterPro" id="IPR008753">
    <property type="entry name" value="Peptidase_M13_N"/>
</dbReference>
<dbReference type="OrthoDB" id="9775677at2"/>
<dbReference type="GO" id="GO:0016485">
    <property type="term" value="P:protein processing"/>
    <property type="evidence" value="ECO:0007669"/>
    <property type="project" value="TreeGrafter"/>
</dbReference>
<keyword evidence="4" id="KW-0479">Metal-binding</keyword>
<dbReference type="Gene3D" id="3.40.390.10">
    <property type="entry name" value="Collagenase (Catalytic Domain)"/>
    <property type="match status" value="1"/>
</dbReference>
<comment type="similarity">
    <text evidence="2">Belongs to the peptidase M13 family.</text>
</comment>
<dbReference type="GO" id="GO:0005886">
    <property type="term" value="C:plasma membrane"/>
    <property type="evidence" value="ECO:0007669"/>
    <property type="project" value="TreeGrafter"/>
</dbReference>
<feature type="domain" description="Peptidase M13 C-terminal" evidence="8">
    <location>
        <begin position="483"/>
        <end position="683"/>
    </location>
</feature>
<feature type="domain" description="Peptidase M13 N-terminal" evidence="9">
    <location>
        <begin position="51"/>
        <end position="431"/>
    </location>
</feature>
<keyword evidence="11" id="KW-1185">Reference proteome</keyword>
<dbReference type="PANTHER" id="PTHR11733:SF167">
    <property type="entry name" value="FI17812P1-RELATED"/>
    <property type="match status" value="1"/>
</dbReference>
<evidence type="ECO:0000256" key="5">
    <source>
        <dbReference type="ARBA" id="ARBA00022801"/>
    </source>
</evidence>
<dbReference type="SUPFAM" id="SSF55486">
    <property type="entry name" value="Metalloproteases ('zincins'), catalytic domain"/>
    <property type="match status" value="1"/>
</dbReference>
<evidence type="ECO:0000256" key="4">
    <source>
        <dbReference type="ARBA" id="ARBA00022723"/>
    </source>
</evidence>
<dbReference type="GO" id="GO:0004222">
    <property type="term" value="F:metalloendopeptidase activity"/>
    <property type="evidence" value="ECO:0007669"/>
    <property type="project" value="InterPro"/>
</dbReference>
<comment type="cofactor">
    <cofactor evidence="1">
        <name>Zn(2+)</name>
        <dbReference type="ChEBI" id="CHEBI:29105"/>
    </cofactor>
</comment>
<dbReference type="InterPro" id="IPR018497">
    <property type="entry name" value="Peptidase_M13_C"/>
</dbReference>
<dbReference type="GO" id="GO:0046872">
    <property type="term" value="F:metal ion binding"/>
    <property type="evidence" value="ECO:0007669"/>
    <property type="project" value="UniProtKB-KW"/>
</dbReference>
<dbReference type="PROSITE" id="PS51885">
    <property type="entry name" value="NEPRILYSIN"/>
    <property type="match status" value="1"/>
</dbReference>
<dbReference type="Gene3D" id="1.10.1380.10">
    <property type="entry name" value="Neutral endopeptidase , domain2"/>
    <property type="match status" value="1"/>
</dbReference>
<sequence>MSKAKTNRLATGKNYLRLLLFGAASFYGLDASAQEKKEFIDRDNMDLSVKPGDDFYQYASGAWLKNNPVPAKETRWGSFNLLRDFNIKAVQDILKEAAANKKAPAGSVEKRVGDFYAAGMDSATIEKLGYTPIKADLKRVGAVKDVKGVLNEVATLRTTGAGSPMFGFYVGQDRKNVEVMIPQFSQGGTTLPDRDYYLKDDARSQKIQEALKNYITTLFTLTGVPKAKAQQNAETVFNLEKKMAQAQMARVEMRDPYKTYNKFAVADFSKTTPNIDWKPLMAKMKVTGQDTVLVNNPAFFKELDGLLKNTPVTDWQTYLQWNVLKSSAPYLSSAFVDANFAYSQALSGQKVQTPRWQRMSSLTDGTIGDLLGQLYVKKHFKPEAKARMEEMISNLVKAYEIRINNLDWMSATTKEKALAKLHAFTPKVGYPDKWKPYDGLAINRKTFFQNVRNAGQWGYNDMISQLGKPVDRSKWGMTAPTVNAYYSPVMNEIVFPAGILQFPFFDPNADDAVNYGGIGAVIGHEISHGFDDSGSQYDKDGNLRNWWTEEDRARFEEKAAALVKQYNAYTVLDTVHVNGKLTLGENIGDLGGLSAAYEAFKMTEQGKSNEKINGFTPDQRFFLAWAQVWRGNILPEAAAQQIVTDSHSPGEFRTIGAPVNMDAWYEAFNVKPGDKLYIAPEDRIRLW</sequence>
<dbReference type="InterPro" id="IPR024079">
    <property type="entry name" value="MetalloPept_cat_dom_sf"/>
</dbReference>
<dbReference type="CDD" id="cd08662">
    <property type="entry name" value="M13"/>
    <property type="match status" value="1"/>
</dbReference>
<keyword evidence="7" id="KW-0482">Metalloprotease</keyword>
<dbReference type="PANTHER" id="PTHR11733">
    <property type="entry name" value="ZINC METALLOPROTEASE FAMILY M13 NEPRILYSIN-RELATED"/>
    <property type="match status" value="1"/>
</dbReference>
<evidence type="ECO:0000313" key="11">
    <source>
        <dbReference type="Proteomes" id="UP000182491"/>
    </source>
</evidence>
<dbReference type="EMBL" id="FPCA01000010">
    <property type="protein sequence ID" value="SFV01791.1"/>
    <property type="molecule type" value="Genomic_DNA"/>
</dbReference>
<evidence type="ECO:0000256" key="3">
    <source>
        <dbReference type="ARBA" id="ARBA00022670"/>
    </source>
</evidence>
<dbReference type="InterPro" id="IPR000718">
    <property type="entry name" value="Peptidase_M13"/>
</dbReference>
<evidence type="ECO:0000256" key="6">
    <source>
        <dbReference type="ARBA" id="ARBA00022833"/>
    </source>
</evidence>